<evidence type="ECO:0000256" key="2">
    <source>
        <dbReference type="SAM" id="MobiDB-lite"/>
    </source>
</evidence>
<evidence type="ECO:0000259" key="3">
    <source>
        <dbReference type="Pfam" id="PF05065"/>
    </source>
</evidence>
<feature type="compositionally biased region" description="Basic and acidic residues" evidence="2">
    <location>
        <begin position="63"/>
        <end position="73"/>
    </location>
</feature>
<protein>
    <submittedName>
        <fullName evidence="4">Phage major capsid protein, HK97 family</fullName>
    </submittedName>
</protein>
<reference evidence="4 5" key="1">
    <citation type="journal article" date="2010" name="Stand. Genomic Sci.">
        <title>Complete genome sequence of Planctomyces limnophilus type strain (Mu 290).</title>
        <authorList>
            <person name="Labutti K."/>
            <person name="Sikorski J."/>
            <person name="Schneider S."/>
            <person name="Nolan M."/>
            <person name="Lucas S."/>
            <person name="Glavina Del Rio T."/>
            <person name="Tice H."/>
            <person name="Cheng J.F."/>
            <person name="Goodwin L."/>
            <person name="Pitluck S."/>
            <person name="Liolios K."/>
            <person name="Ivanova N."/>
            <person name="Mavromatis K."/>
            <person name="Mikhailova N."/>
            <person name="Pati A."/>
            <person name="Chen A."/>
            <person name="Palaniappan K."/>
            <person name="Land M."/>
            <person name="Hauser L."/>
            <person name="Chang Y.J."/>
            <person name="Jeffries C.D."/>
            <person name="Tindall B.J."/>
            <person name="Rohde M."/>
            <person name="Goker M."/>
            <person name="Woyke T."/>
            <person name="Bristow J."/>
            <person name="Eisen J.A."/>
            <person name="Markowitz V."/>
            <person name="Hugenholtz P."/>
            <person name="Kyrpides N.C."/>
            <person name="Klenk H.P."/>
            <person name="Lapidus A."/>
        </authorList>
    </citation>
    <scope>NUCLEOTIDE SEQUENCE [LARGE SCALE GENOMIC DNA]</scope>
    <source>
        <strain evidence="5">ATCC 43296 / DSM 3776 / IFAM 1008 / 290</strain>
        <plasmid evidence="4 5">pPLIM01</plasmid>
    </source>
</reference>
<feature type="domain" description="Phage capsid-like C-terminal" evidence="3">
    <location>
        <begin position="160"/>
        <end position="428"/>
    </location>
</feature>
<dbReference type="EMBL" id="CP001745">
    <property type="protein sequence ID" value="ADG70060.1"/>
    <property type="molecule type" value="Genomic_DNA"/>
</dbReference>
<dbReference type="Pfam" id="PF05065">
    <property type="entry name" value="Phage_capsid"/>
    <property type="match status" value="1"/>
</dbReference>
<dbReference type="HOGENOM" id="CLU_041417_4_0_0"/>
<keyword evidence="5" id="KW-1185">Reference proteome</keyword>
<dbReference type="InterPro" id="IPR054612">
    <property type="entry name" value="Phage_capsid-like_C"/>
</dbReference>
<proteinExistence type="predicted"/>
<feature type="region of interest" description="Disordered" evidence="2">
    <location>
        <begin position="193"/>
        <end position="217"/>
    </location>
</feature>
<feature type="region of interest" description="Disordered" evidence="2">
    <location>
        <begin position="58"/>
        <end position="97"/>
    </location>
</feature>
<organism evidence="4 5">
    <name type="scientific">Planctopirus limnophila (strain ATCC 43296 / DSM 3776 / IFAM 1008 / Mu 290)</name>
    <name type="common">Planctomyces limnophilus</name>
    <dbReference type="NCBI Taxonomy" id="521674"/>
    <lineage>
        <taxon>Bacteria</taxon>
        <taxon>Pseudomonadati</taxon>
        <taxon>Planctomycetota</taxon>
        <taxon>Planctomycetia</taxon>
        <taxon>Planctomycetales</taxon>
        <taxon>Planctomycetaceae</taxon>
        <taxon>Planctopirus</taxon>
    </lineage>
</organism>
<dbReference type="NCBIfam" id="TIGR01554">
    <property type="entry name" value="major_cap_HK97"/>
    <property type="match status" value="1"/>
</dbReference>
<accession>D5SZE0</accession>
<gene>
    <name evidence="4" type="ordered locus">Plim_4253</name>
</gene>
<geneLocation type="plasmid" evidence="4 5">
    <name>pPLIM01</name>
</geneLocation>
<dbReference type="Gene3D" id="3.30.2320.10">
    <property type="entry name" value="hypothetical protein PF0899 domain"/>
    <property type="match status" value="1"/>
</dbReference>
<sequence>MPTMTMKELQEKRNNLIAESRKILDKADSEKRVMDSAEKAQWDKMNAEISELGAHMRRMNRQKKNEARTKELLENNDLGPSQVGNRNNRKPGNEPVNFNDLVSGWVRMATGRRITNAQKKALQNRSAKINGREAYIPLHKNFNEVKRAVNVLTTGTGSSGGYTIPEGFIAALEVAMLTFDPVSAVADVWRTSAGNPTPWPTGSDTANSGEQLGESTSFGASVDPTMGVVLFGAYKFSSKPIMVPYELLEDTGVNLTQQLGTWLGERLGRIKALRNTLGNGTTQPQGIVTGSVLGHTAADDVTISFDDVIRLEHSVPRAYRMNAGYMCNDAVSLALRLLKDSQGRYLWQASANAGMPDLLNNRPLTINDNMTGTIAASAKTMLCGDFSKFKIREVGTIRLKRLQERYAELDQEAFIGFERMDSKVLDAGAGPIRHLIQAAS</sequence>
<evidence type="ECO:0000313" key="4">
    <source>
        <dbReference type="EMBL" id="ADG70060.1"/>
    </source>
</evidence>
<keyword evidence="4" id="KW-0614">Plasmid</keyword>
<dbReference type="eggNOG" id="COG4653">
    <property type="taxonomic scope" value="Bacteria"/>
</dbReference>
<dbReference type="SUPFAM" id="SSF56563">
    <property type="entry name" value="Major capsid protein gp5"/>
    <property type="match status" value="1"/>
</dbReference>
<dbReference type="InterPro" id="IPR024455">
    <property type="entry name" value="Phage_capsid"/>
</dbReference>
<dbReference type="Proteomes" id="UP000002220">
    <property type="component" value="Plasmid pPLIM01"/>
</dbReference>
<comment type="subcellular location">
    <subcellularLocation>
        <location evidence="1">Virion</location>
    </subcellularLocation>
</comment>
<name>D5SZE0_PLAL2</name>
<dbReference type="OrthoDB" id="275337at2"/>
<dbReference type="KEGG" id="plm:Plim_4253"/>
<evidence type="ECO:0000313" key="5">
    <source>
        <dbReference type="Proteomes" id="UP000002220"/>
    </source>
</evidence>
<evidence type="ECO:0000256" key="1">
    <source>
        <dbReference type="ARBA" id="ARBA00004328"/>
    </source>
</evidence>
<dbReference type="AlphaFoldDB" id="D5SZE0"/>